<dbReference type="InterPro" id="IPR003718">
    <property type="entry name" value="OsmC/Ohr_fam"/>
</dbReference>
<reference evidence="2" key="1">
    <citation type="submission" date="2008-08" db="EMBL/GenBank/DDBJ databases">
        <title>The complete genome sequence of Thermodesulfovibrio yellowstonii strain ATCC 51303 / DSM 11347 / YP87.</title>
        <authorList>
            <person name="Dodson R.J."/>
            <person name="Durkin A.S."/>
            <person name="Wu M."/>
            <person name="Eisen J."/>
            <person name="Sutton G."/>
        </authorList>
    </citation>
    <scope>NUCLEOTIDE SEQUENCE [LARGE SCALE GENOMIC DNA]</scope>
    <source>
        <strain evidence="2">ATCC 51303 / DSM 11347 / YP87</strain>
    </source>
</reference>
<reference evidence="1 2" key="2">
    <citation type="journal article" date="2015" name="Genome Announc.">
        <title>Genome Sequence of the Sulfate-Reducing Thermophilic Bacterium Thermodesulfovibrio yellowstonii Strain DSM 11347T (Phylum Nitrospirae).</title>
        <authorList>
            <person name="Bhatnagar S."/>
            <person name="Badger J.H."/>
            <person name="Madupu R."/>
            <person name="Khouri H.M."/>
            <person name="O'Connor E.M."/>
            <person name="Robb F.T."/>
            <person name="Ward N.L."/>
            <person name="Eisen J.A."/>
        </authorList>
    </citation>
    <scope>NUCLEOTIDE SEQUENCE [LARGE SCALE GENOMIC DNA]</scope>
    <source>
        <strain evidence="2">ATCC 51303 / DSM 11347 / YP87</strain>
    </source>
</reference>
<proteinExistence type="predicted"/>
<dbReference type="eggNOG" id="COG1765">
    <property type="taxonomic scope" value="Bacteria"/>
</dbReference>
<evidence type="ECO:0000313" key="1">
    <source>
        <dbReference type="EMBL" id="ACI21941.1"/>
    </source>
</evidence>
<dbReference type="Pfam" id="PF02566">
    <property type="entry name" value="OsmC"/>
    <property type="match status" value="1"/>
</dbReference>
<dbReference type="Proteomes" id="UP000000718">
    <property type="component" value="Chromosome"/>
</dbReference>
<dbReference type="PANTHER" id="PTHR35368:SF1">
    <property type="entry name" value="HYDROPEROXIDE REDUCTASE"/>
    <property type="match status" value="1"/>
</dbReference>
<dbReference type="InterPro" id="IPR052924">
    <property type="entry name" value="OsmC/Ohr_hydroprdx_reductase"/>
</dbReference>
<sequence length="145" mass="16238">MAMVKKIKVDTKWIENFLIEVKARNHIIYVDQPEDSGGKNKGITPLEHLLAALGSCICSMAVIIAKQKNIELKNFDVSVEGEIDYDVLLGKSKQPRPGFYKIVVKVKLDAALTDIEKKEFIKEIQSRCPVADGLMNITPLEVIIE</sequence>
<dbReference type="RefSeq" id="WP_012546638.1">
    <property type="nucleotide sequence ID" value="NC_011296.1"/>
</dbReference>
<gene>
    <name evidence="1" type="ordered locus">THEYE_A0701</name>
</gene>
<evidence type="ECO:0008006" key="3">
    <source>
        <dbReference type="Google" id="ProtNLM"/>
    </source>
</evidence>
<dbReference type="STRING" id="289376.THEYE_A0701"/>
<evidence type="ECO:0000313" key="2">
    <source>
        <dbReference type="Proteomes" id="UP000000718"/>
    </source>
</evidence>
<dbReference type="Gene3D" id="3.30.300.20">
    <property type="match status" value="1"/>
</dbReference>
<dbReference type="OrthoDB" id="1433018at2"/>
<accession>B5YJX8</accession>
<dbReference type="InterPro" id="IPR036102">
    <property type="entry name" value="OsmC/Ohrsf"/>
</dbReference>
<keyword evidence="2" id="KW-1185">Reference proteome</keyword>
<organism evidence="1 2">
    <name type="scientific">Thermodesulfovibrio yellowstonii (strain ATCC 51303 / DSM 11347 / YP87)</name>
    <dbReference type="NCBI Taxonomy" id="289376"/>
    <lineage>
        <taxon>Bacteria</taxon>
        <taxon>Pseudomonadati</taxon>
        <taxon>Nitrospirota</taxon>
        <taxon>Thermodesulfovibrionia</taxon>
        <taxon>Thermodesulfovibrionales</taxon>
        <taxon>Thermodesulfovibrionaceae</taxon>
        <taxon>Thermodesulfovibrio</taxon>
    </lineage>
</organism>
<dbReference type="AlphaFoldDB" id="B5YJX8"/>
<dbReference type="KEGG" id="tye:THEYE_A0701"/>
<dbReference type="SUPFAM" id="SSF82784">
    <property type="entry name" value="OsmC-like"/>
    <property type="match status" value="1"/>
</dbReference>
<name>B5YJX8_THEYD</name>
<dbReference type="HOGENOM" id="CLU_100275_2_1_0"/>
<protein>
    <recommendedName>
        <fullName evidence="3">OsmC family protein</fullName>
    </recommendedName>
</protein>
<dbReference type="InParanoid" id="B5YJX8"/>
<dbReference type="InterPro" id="IPR015946">
    <property type="entry name" value="KH_dom-like_a/b"/>
</dbReference>
<dbReference type="EnsemblBacteria" id="ACI21941">
    <property type="protein sequence ID" value="ACI21941"/>
    <property type="gene ID" value="THEYE_A0701"/>
</dbReference>
<dbReference type="PANTHER" id="PTHR35368">
    <property type="entry name" value="HYDROPEROXIDE REDUCTASE"/>
    <property type="match status" value="1"/>
</dbReference>
<dbReference type="PATRIC" id="fig|289376.4.peg.693"/>
<dbReference type="EMBL" id="CP001147">
    <property type="protein sequence ID" value="ACI21941.1"/>
    <property type="molecule type" value="Genomic_DNA"/>
</dbReference>